<name>X1DS00_9ZZZZ</name>
<dbReference type="AlphaFoldDB" id="X1DS00"/>
<accession>X1DS00</accession>
<reference evidence="2" key="1">
    <citation type="journal article" date="2014" name="Front. Microbiol.">
        <title>High frequency of phylogenetically diverse reductive dehalogenase-homologous genes in deep subseafloor sedimentary metagenomes.</title>
        <authorList>
            <person name="Kawai M."/>
            <person name="Futagami T."/>
            <person name="Toyoda A."/>
            <person name="Takaki Y."/>
            <person name="Nishi S."/>
            <person name="Hori S."/>
            <person name="Arai W."/>
            <person name="Tsubouchi T."/>
            <person name="Morono Y."/>
            <person name="Uchiyama I."/>
            <person name="Ito T."/>
            <person name="Fujiyama A."/>
            <person name="Inagaki F."/>
            <person name="Takami H."/>
        </authorList>
    </citation>
    <scope>NUCLEOTIDE SEQUENCE</scope>
    <source>
        <strain evidence="2">Expedition CK06-06</strain>
    </source>
</reference>
<protein>
    <recommendedName>
        <fullName evidence="1">Glycoside hydrolase 120 insertion domain-containing protein</fullName>
    </recommendedName>
</protein>
<comment type="caution">
    <text evidence="2">The sequence shown here is derived from an EMBL/GenBank/DDBJ whole genome shotgun (WGS) entry which is preliminary data.</text>
</comment>
<feature type="non-terminal residue" evidence="2">
    <location>
        <position position="1"/>
    </location>
</feature>
<evidence type="ECO:0000313" key="2">
    <source>
        <dbReference type="EMBL" id="GAH11000.1"/>
    </source>
</evidence>
<sequence length="266" mass="29575">VRAGTYREWVKPPRGGTSEARRIVYRAAPGETVIIRGSERVTSWTPQHNGIWKLTLPDAFFGDYNPYKENIKGGWLLYGQEAHLGDVYLNGKSFQEKLALDGVVSTPMSFTIEGWPESTLLYANFGGADPNAEMTEINVRECVFFPVVKGLGFITIDGFTMQHAAANWACFRAFQRALLGTYYGKNWIIQNNHITDARCAGIVCGNDPSHENEAFVVEETGHHVVRNNTIQRCGQAGIHGFKGWAASIIENNLIEDINTKDDFAAT</sequence>
<dbReference type="EMBL" id="BART01029810">
    <property type="protein sequence ID" value="GAH11000.1"/>
    <property type="molecule type" value="Genomic_DNA"/>
</dbReference>
<feature type="domain" description="Glycoside hydrolase 120 insertion" evidence="1">
    <location>
        <begin position="41"/>
        <end position="107"/>
    </location>
</feature>
<dbReference type="Gene3D" id="2.160.20.10">
    <property type="entry name" value="Single-stranded right-handed beta-helix, Pectin lyase-like"/>
    <property type="match status" value="2"/>
</dbReference>
<proteinExistence type="predicted"/>
<dbReference type="InterPro" id="IPR011050">
    <property type="entry name" value="Pectin_lyase_fold/virulence"/>
</dbReference>
<dbReference type="SUPFAM" id="SSF51126">
    <property type="entry name" value="Pectin lyase-like"/>
    <property type="match status" value="1"/>
</dbReference>
<dbReference type="InterPro" id="IPR012334">
    <property type="entry name" value="Pectin_lyas_fold"/>
</dbReference>
<evidence type="ECO:0000259" key="1">
    <source>
        <dbReference type="Pfam" id="PF21258"/>
    </source>
</evidence>
<dbReference type="InterPro" id="IPR049169">
    <property type="entry name" value="Glyco_hydro_120_ins"/>
</dbReference>
<gene>
    <name evidence="2" type="ORF">S01H4_52217</name>
</gene>
<organism evidence="2">
    <name type="scientific">marine sediment metagenome</name>
    <dbReference type="NCBI Taxonomy" id="412755"/>
    <lineage>
        <taxon>unclassified sequences</taxon>
        <taxon>metagenomes</taxon>
        <taxon>ecological metagenomes</taxon>
    </lineage>
</organism>
<dbReference type="Pfam" id="PF21258">
    <property type="entry name" value="Glyco_hydro_120_ins"/>
    <property type="match status" value="1"/>
</dbReference>
<feature type="non-terminal residue" evidence="2">
    <location>
        <position position="266"/>
    </location>
</feature>